<dbReference type="AlphaFoldDB" id="A0A3D9ZQ07"/>
<feature type="chain" id="PRO_5038840748" description="DUF4245 family protein" evidence="1">
    <location>
        <begin position="21"/>
        <end position="166"/>
    </location>
</feature>
<comment type="caution">
    <text evidence="2">The sequence shown here is derived from an EMBL/GenBank/DDBJ whole genome shotgun (WGS) entry which is preliminary data.</text>
</comment>
<proteinExistence type="predicted"/>
<protein>
    <recommendedName>
        <fullName evidence="4">DUF4245 family protein</fullName>
    </recommendedName>
</protein>
<evidence type="ECO:0000256" key="1">
    <source>
        <dbReference type="SAM" id="SignalP"/>
    </source>
</evidence>
<accession>A0A3D9ZQ07</accession>
<keyword evidence="3" id="KW-1185">Reference proteome</keyword>
<sequence length="166" mass="16806">MRTTRWTSCLVTAVAMVAIAGCDGGGAAVVGAPTPSVLGHPAPRTIGLAGLPDYLRPTGVTPGPAFRLPAGTERTSYSAAAGAPVAGLVWVRQPVDPFGLPGGVVELRPGLLNDGTRLLVTDDTATDAAHLRAWSPSGDSDYLLVYGGDAAARRSVLESIVAATFG</sequence>
<keyword evidence="1" id="KW-0732">Signal</keyword>
<organism evidence="2 3">
    <name type="scientific">Asanoa ferruginea</name>
    <dbReference type="NCBI Taxonomy" id="53367"/>
    <lineage>
        <taxon>Bacteria</taxon>
        <taxon>Bacillati</taxon>
        <taxon>Actinomycetota</taxon>
        <taxon>Actinomycetes</taxon>
        <taxon>Micromonosporales</taxon>
        <taxon>Micromonosporaceae</taxon>
        <taxon>Asanoa</taxon>
    </lineage>
</organism>
<dbReference type="EMBL" id="QUMQ01000001">
    <property type="protein sequence ID" value="REF98959.1"/>
    <property type="molecule type" value="Genomic_DNA"/>
</dbReference>
<dbReference type="PROSITE" id="PS51257">
    <property type="entry name" value="PROKAR_LIPOPROTEIN"/>
    <property type="match status" value="1"/>
</dbReference>
<name>A0A3D9ZQ07_9ACTN</name>
<gene>
    <name evidence="2" type="ORF">DFJ67_4984</name>
</gene>
<evidence type="ECO:0008006" key="4">
    <source>
        <dbReference type="Google" id="ProtNLM"/>
    </source>
</evidence>
<dbReference type="RefSeq" id="WP_116070185.1">
    <property type="nucleotide sequence ID" value="NZ_BONB01000004.1"/>
</dbReference>
<reference evidence="2 3" key="1">
    <citation type="submission" date="2018-08" db="EMBL/GenBank/DDBJ databases">
        <title>Sequencing the genomes of 1000 actinobacteria strains.</title>
        <authorList>
            <person name="Klenk H.-P."/>
        </authorList>
    </citation>
    <scope>NUCLEOTIDE SEQUENCE [LARGE SCALE GENOMIC DNA]</scope>
    <source>
        <strain evidence="2 3">DSM 44099</strain>
    </source>
</reference>
<dbReference type="Proteomes" id="UP000256913">
    <property type="component" value="Unassembled WGS sequence"/>
</dbReference>
<evidence type="ECO:0000313" key="3">
    <source>
        <dbReference type="Proteomes" id="UP000256913"/>
    </source>
</evidence>
<evidence type="ECO:0000313" key="2">
    <source>
        <dbReference type="EMBL" id="REF98959.1"/>
    </source>
</evidence>
<feature type="signal peptide" evidence="1">
    <location>
        <begin position="1"/>
        <end position="20"/>
    </location>
</feature>